<dbReference type="Proteomes" id="UP001159427">
    <property type="component" value="Unassembled WGS sequence"/>
</dbReference>
<name>A0ABN8RYW9_9CNID</name>
<dbReference type="EMBL" id="CALNXI010002166">
    <property type="protein sequence ID" value="CAH3184015.1"/>
    <property type="molecule type" value="Genomic_DNA"/>
</dbReference>
<gene>
    <name evidence="3" type="ORF">PEVE_00015198</name>
</gene>
<accession>A0ABN8RYW9</accession>
<keyword evidence="4" id="KW-1185">Reference proteome</keyword>
<feature type="compositionally biased region" description="Basic and acidic residues" evidence="2">
    <location>
        <begin position="51"/>
        <end position="66"/>
    </location>
</feature>
<reference evidence="3 4" key="1">
    <citation type="submission" date="2022-05" db="EMBL/GenBank/DDBJ databases">
        <authorList>
            <consortium name="Genoscope - CEA"/>
            <person name="William W."/>
        </authorList>
    </citation>
    <scope>NUCLEOTIDE SEQUENCE [LARGE SCALE GENOMIC DNA]</scope>
</reference>
<evidence type="ECO:0000313" key="3">
    <source>
        <dbReference type="EMBL" id="CAH3184015.1"/>
    </source>
</evidence>
<sequence>MAENFGSNVDLILNKLNKLDSIELRLENLNKSVANTEECFAIIEKRCRSLKGEDKEDQSKEEVGTRDDEENSTVSSQNTENTKEIIYNFMEQELQIQNAPARNRVEFQRVHRVGRERDHAAITLVLGDIGEIKGPGIWKMNVSIFEDENRYLEQLNKRVKLICLTNDAFVTGSNTIRLHAISYSKQELEDANRLFENDPSASNRLRLDKIKEKLELLYEKKVKGTVIRATARWHEYGVKVVPNTF</sequence>
<proteinExistence type="predicted"/>
<keyword evidence="1" id="KW-0175">Coiled coil</keyword>
<feature type="region of interest" description="Disordered" evidence="2">
    <location>
        <begin position="51"/>
        <end position="80"/>
    </location>
</feature>
<organism evidence="3 4">
    <name type="scientific">Porites evermanni</name>
    <dbReference type="NCBI Taxonomy" id="104178"/>
    <lineage>
        <taxon>Eukaryota</taxon>
        <taxon>Metazoa</taxon>
        <taxon>Cnidaria</taxon>
        <taxon>Anthozoa</taxon>
        <taxon>Hexacorallia</taxon>
        <taxon>Scleractinia</taxon>
        <taxon>Fungiina</taxon>
        <taxon>Poritidae</taxon>
        <taxon>Porites</taxon>
    </lineage>
</organism>
<comment type="caution">
    <text evidence="3">The sequence shown here is derived from an EMBL/GenBank/DDBJ whole genome shotgun (WGS) entry which is preliminary data.</text>
</comment>
<evidence type="ECO:0000313" key="4">
    <source>
        <dbReference type="Proteomes" id="UP001159427"/>
    </source>
</evidence>
<evidence type="ECO:0000256" key="2">
    <source>
        <dbReference type="SAM" id="MobiDB-lite"/>
    </source>
</evidence>
<protein>
    <submittedName>
        <fullName evidence="3">Uncharacterized protein</fullName>
    </submittedName>
</protein>
<feature type="coiled-coil region" evidence="1">
    <location>
        <begin position="12"/>
        <end position="39"/>
    </location>
</feature>
<evidence type="ECO:0000256" key="1">
    <source>
        <dbReference type="SAM" id="Coils"/>
    </source>
</evidence>